<dbReference type="InterPro" id="IPR016540">
    <property type="entry name" value="UCP008459"/>
</dbReference>
<feature type="domain" description="CASTOR ACT" evidence="1">
    <location>
        <begin position="59"/>
        <end position="120"/>
    </location>
</feature>
<dbReference type="AlphaFoldDB" id="A0A242CC71"/>
<reference evidence="3" key="1">
    <citation type="submission" date="2017-05" db="EMBL/GenBank/DDBJ databases">
        <title>The Genome Sequence of Enterococcus sp. 4G2_DIV0659.</title>
        <authorList>
            <consortium name="The Broad Institute Genomics Platform"/>
            <consortium name="The Broad Institute Genomic Center for Infectious Diseases"/>
            <person name="Earl A."/>
            <person name="Manson A."/>
            <person name="Schwartman J."/>
            <person name="Gilmore M."/>
            <person name="Abouelleil A."/>
            <person name="Cao P."/>
            <person name="Chapman S."/>
            <person name="Cusick C."/>
            <person name="Shea T."/>
            <person name="Young S."/>
            <person name="Neafsey D."/>
            <person name="Nusbaum C."/>
            <person name="Birren B."/>
        </authorList>
    </citation>
    <scope>NUCLEOTIDE SEQUENCE [LARGE SCALE GENOMIC DNA]</scope>
    <source>
        <strain evidence="3">4G2_DIV0659</strain>
    </source>
</reference>
<dbReference type="RefSeq" id="WP_086331005.1">
    <property type="nucleotide sequence ID" value="NZ_NGLE02000001.1"/>
</dbReference>
<evidence type="ECO:0000259" key="1">
    <source>
        <dbReference type="Pfam" id="PF13840"/>
    </source>
</evidence>
<dbReference type="PIRSF" id="PIRSF008459">
    <property type="entry name" value="UCP008459"/>
    <property type="match status" value="1"/>
</dbReference>
<evidence type="ECO:0000313" key="2">
    <source>
        <dbReference type="EMBL" id="MEI5993767.1"/>
    </source>
</evidence>
<dbReference type="PANTHER" id="PTHR31131">
    <property type="entry name" value="CHROMOSOME 1, WHOLE GENOME SHOTGUN SEQUENCE"/>
    <property type="match status" value="1"/>
</dbReference>
<dbReference type="EMBL" id="NGLE01000003">
    <property type="protein sequence ID" value="OTO07853.1"/>
    <property type="molecule type" value="Genomic_DNA"/>
</dbReference>
<reference evidence="2 4" key="2">
    <citation type="submission" date="2018-07" db="EMBL/GenBank/DDBJ databases">
        <title>The Genome Sequence of Enterococcus sp. DIV0659b.</title>
        <authorList>
            <consortium name="The Broad Institute Genomics Platform"/>
            <consortium name="The Broad Institute Genomic Center for Infectious Diseases"/>
            <person name="Earl A."/>
            <person name="Manson A."/>
            <person name="Schwartman J."/>
            <person name="Gilmore M."/>
            <person name="Abouelleil A."/>
            <person name="Cao P."/>
            <person name="Chapman S."/>
            <person name="Cusick C."/>
            <person name="Shea T."/>
            <person name="Young S."/>
            <person name="Neafsey D."/>
            <person name="Nusbaum C."/>
            <person name="Birren B."/>
        </authorList>
    </citation>
    <scope>NUCLEOTIDE SEQUENCE [LARGE SCALE GENOMIC DNA]</scope>
    <source>
        <strain evidence="2 4">4G2_DIV0659</strain>
    </source>
</reference>
<dbReference type="OrthoDB" id="5615858at2"/>
<keyword evidence="4" id="KW-1185">Reference proteome</keyword>
<proteinExistence type="predicted"/>
<dbReference type="InterPro" id="IPR045865">
    <property type="entry name" value="ACT-like_dom_sf"/>
</dbReference>
<dbReference type="Gene3D" id="3.30.2130.10">
    <property type="entry name" value="VC0802-like"/>
    <property type="match status" value="1"/>
</dbReference>
<dbReference type="EMBL" id="NGLE02000001">
    <property type="protein sequence ID" value="MEI5993767.1"/>
    <property type="molecule type" value="Genomic_DNA"/>
</dbReference>
<sequence length="127" mass="14183">MELTLLDQLNYAIIKFPAQTTIPADFERIDQFKSITYTSDECSIVVPFGTLDTQYALSVDDGWVIIQVVGELDFSLVGILAELATPLAENQISIFALSTYNTDYLLLKAADKRKAIQVLQQHGHVFI</sequence>
<dbReference type="Proteomes" id="UP000195139">
    <property type="component" value="Unassembled WGS sequence"/>
</dbReference>
<name>A0A242CC71_9ENTE</name>
<gene>
    <name evidence="2" type="ORF">A5880_001314</name>
    <name evidence="3" type="ORF">A5880_002123</name>
</gene>
<organism evidence="3">
    <name type="scientific">Candidatus Enterococcus mansonii</name>
    <dbReference type="NCBI Taxonomy" id="1834181"/>
    <lineage>
        <taxon>Bacteria</taxon>
        <taxon>Bacillati</taxon>
        <taxon>Bacillota</taxon>
        <taxon>Bacilli</taxon>
        <taxon>Lactobacillales</taxon>
        <taxon>Enterococcaceae</taxon>
        <taxon>Enterococcus</taxon>
    </lineage>
</organism>
<dbReference type="Pfam" id="PF13840">
    <property type="entry name" value="ACT_7"/>
    <property type="match status" value="1"/>
</dbReference>
<evidence type="ECO:0000313" key="4">
    <source>
        <dbReference type="Proteomes" id="UP000195139"/>
    </source>
</evidence>
<dbReference type="PANTHER" id="PTHR31131:SF6">
    <property type="entry name" value="CASTOR ACT DOMAIN-CONTAINING PROTEIN"/>
    <property type="match status" value="1"/>
</dbReference>
<dbReference type="InterPro" id="IPR051719">
    <property type="entry name" value="CASTOR_mTORC1"/>
</dbReference>
<dbReference type="STRING" id="1834181.A5880_002123"/>
<protein>
    <recommendedName>
        <fullName evidence="1">CASTOR ACT domain-containing protein</fullName>
    </recommendedName>
</protein>
<evidence type="ECO:0000313" key="3">
    <source>
        <dbReference type="EMBL" id="OTO07853.1"/>
    </source>
</evidence>
<comment type="caution">
    <text evidence="3">The sequence shown here is derived from an EMBL/GenBank/DDBJ whole genome shotgun (WGS) entry which is preliminary data.</text>
</comment>
<dbReference type="SUPFAM" id="SSF55021">
    <property type="entry name" value="ACT-like"/>
    <property type="match status" value="1"/>
</dbReference>
<dbReference type="InterPro" id="IPR027795">
    <property type="entry name" value="CASTOR_ACT_dom"/>
</dbReference>
<accession>A0A242CC71</accession>